<feature type="compositionally biased region" description="Basic and acidic residues" evidence="1">
    <location>
        <begin position="32"/>
        <end position="46"/>
    </location>
</feature>
<organism evidence="2 3">
    <name type="scientific">Pleurodeles waltl</name>
    <name type="common">Iberian ribbed newt</name>
    <dbReference type="NCBI Taxonomy" id="8319"/>
    <lineage>
        <taxon>Eukaryota</taxon>
        <taxon>Metazoa</taxon>
        <taxon>Chordata</taxon>
        <taxon>Craniata</taxon>
        <taxon>Vertebrata</taxon>
        <taxon>Euteleostomi</taxon>
        <taxon>Amphibia</taxon>
        <taxon>Batrachia</taxon>
        <taxon>Caudata</taxon>
        <taxon>Salamandroidea</taxon>
        <taxon>Salamandridae</taxon>
        <taxon>Pleurodelinae</taxon>
        <taxon>Pleurodeles</taxon>
    </lineage>
</organism>
<dbReference type="AlphaFoldDB" id="A0AAV7L049"/>
<protein>
    <submittedName>
        <fullName evidence="2">Uncharacterized protein</fullName>
    </submittedName>
</protein>
<accession>A0AAV7L049</accession>
<name>A0AAV7L049_PLEWA</name>
<dbReference type="Proteomes" id="UP001066276">
    <property type="component" value="Chromosome 12"/>
</dbReference>
<evidence type="ECO:0000313" key="3">
    <source>
        <dbReference type="Proteomes" id="UP001066276"/>
    </source>
</evidence>
<proteinExistence type="predicted"/>
<dbReference type="EMBL" id="JANPWB010000016">
    <property type="protein sequence ID" value="KAJ1083999.1"/>
    <property type="molecule type" value="Genomic_DNA"/>
</dbReference>
<feature type="region of interest" description="Disordered" evidence="1">
    <location>
        <begin position="12"/>
        <end position="91"/>
    </location>
</feature>
<reference evidence="2" key="1">
    <citation type="journal article" date="2022" name="bioRxiv">
        <title>Sequencing and chromosome-scale assembly of the giantPleurodeles waltlgenome.</title>
        <authorList>
            <person name="Brown T."/>
            <person name="Elewa A."/>
            <person name="Iarovenko S."/>
            <person name="Subramanian E."/>
            <person name="Araus A.J."/>
            <person name="Petzold A."/>
            <person name="Susuki M."/>
            <person name="Suzuki K.-i.T."/>
            <person name="Hayashi T."/>
            <person name="Toyoda A."/>
            <person name="Oliveira C."/>
            <person name="Osipova E."/>
            <person name="Leigh N.D."/>
            <person name="Simon A."/>
            <person name="Yun M.H."/>
        </authorList>
    </citation>
    <scope>NUCLEOTIDE SEQUENCE</scope>
    <source>
        <strain evidence="2">20211129_DDA</strain>
        <tissue evidence="2">Liver</tissue>
    </source>
</reference>
<evidence type="ECO:0000256" key="1">
    <source>
        <dbReference type="SAM" id="MobiDB-lite"/>
    </source>
</evidence>
<comment type="caution">
    <text evidence="2">The sequence shown here is derived from an EMBL/GenBank/DDBJ whole genome shotgun (WGS) entry which is preliminary data.</text>
</comment>
<gene>
    <name evidence="2" type="ORF">NDU88_004154</name>
</gene>
<keyword evidence="3" id="KW-1185">Reference proteome</keyword>
<sequence>MAWWCPDGGVGLVVGDPGSSPQEGALRQTRLSKNELSKERWEESGTRHNPKLPMDEQDSRNPGSRRCQQEIRKLKTPSGIQKPKTPIRGIW</sequence>
<evidence type="ECO:0000313" key="2">
    <source>
        <dbReference type="EMBL" id="KAJ1083999.1"/>
    </source>
</evidence>